<dbReference type="Proteomes" id="UP001152797">
    <property type="component" value="Unassembled WGS sequence"/>
</dbReference>
<feature type="compositionally biased region" description="Acidic residues" evidence="1">
    <location>
        <begin position="164"/>
        <end position="173"/>
    </location>
</feature>
<evidence type="ECO:0000313" key="4">
    <source>
        <dbReference type="Proteomes" id="UP001152797"/>
    </source>
</evidence>
<dbReference type="EMBL" id="CAMXCT010003223">
    <property type="protein sequence ID" value="CAI4003134.1"/>
    <property type="molecule type" value="Genomic_DNA"/>
</dbReference>
<feature type="compositionally biased region" description="Basic and acidic residues" evidence="1">
    <location>
        <begin position="297"/>
        <end position="311"/>
    </location>
</feature>
<feature type="compositionally biased region" description="Low complexity" evidence="1">
    <location>
        <begin position="648"/>
        <end position="658"/>
    </location>
</feature>
<keyword evidence="4" id="KW-1185">Reference proteome</keyword>
<proteinExistence type="predicted"/>
<feature type="compositionally biased region" description="Polar residues" evidence="1">
    <location>
        <begin position="991"/>
        <end position="1000"/>
    </location>
</feature>
<feature type="region of interest" description="Disordered" evidence="1">
    <location>
        <begin position="297"/>
        <end position="377"/>
    </location>
</feature>
<gene>
    <name evidence="2" type="ORF">C1SCF055_LOCUS29027</name>
</gene>
<evidence type="ECO:0000256" key="1">
    <source>
        <dbReference type="SAM" id="MobiDB-lite"/>
    </source>
</evidence>
<feature type="region of interest" description="Disordered" evidence="1">
    <location>
        <begin position="130"/>
        <end position="230"/>
    </location>
</feature>
<protein>
    <submittedName>
        <fullName evidence="2">Uncharacterized protein</fullName>
    </submittedName>
</protein>
<dbReference type="EMBL" id="CAMXCT030003223">
    <property type="protein sequence ID" value="CAL4790446.1"/>
    <property type="molecule type" value="Genomic_DNA"/>
</dbReference>
<reference evidence="3" key="2">
    <citation type="submission" date="2024-04" db="EMBL/GenBank/DDBJ databases">
        <authorList>
            <person name="Chen Y."/>
            <person name="Shah S."/>
            <person name="Dougan E. K."/>
            <person name="Thang M."/>
            <person name="Chan C."/>
        </authorList>
    </citation>
    <scope>NUCLEOTIDE SEQUENCE [LARGE SCALE GENOMIC DNA]</scope>
</reference>
<feature type="region of interest" description="Disordered" evidence="1">
    <location>
        <begin position="421"/>
        <end position="472"/>
    </location>
</feature>
<comment type="caution">
    <text evidence="2">The sequence shown here is derived from an EMBL/GenBank/DDBJ whole genome shotgun (WGS) entry which is preliminary data.</text>
</comment>
<dbReference type="EMBL" id="CAMXCT020003223">
    <property type="protein sequence ID" value="CAL1156509.1"/>
    <property type="molecule type" value="Genomic_DNA"/>
</dbReference>
<feature type="compositionally biased region" description="Acidic residues" evidence="1">
    <location>
        <begin position="360"/>
        <end position="371"/>
    </location>
</feature>
<feature type="region of interest" description="Disordered" evidence="1">
    <location>
        <begin position="1024"/>
        <end position="1043"/>
    </location>
</feature>
<feature type="compositionally biased region" description="Basic and acidic residues" evidence="1">
    <location>
        <begin position="443"/>
        <end position="453"/>
    </location>
</feature>
<feature type="compositionally biased region" description="Basic and acidic residues" evidence="1">
    <location>
        <begin position="659"/>
        <end position="672"/>
    </location>
</feature>
<sequence length="1525" mass="170787">MERDSGSFRDLVFDGRPANYREFRRKTILAVAGLEEKHVHLAGPRLLTRLQGEAYRATEHLSVSDLRRSDGWLQVLRALDKHYAFLPETELHEAIDSFLFDLRKRPHEGATQFASRFKTALSRVQALVAQDRAASKSKKRRTSGPESNMPDAETPPASSLAPTEGEDEDDEKDDEKPPSACAGEKDEKDQASHEEEPKSARSHASVDEGRRKKGPGSGKSSRGTFAADRKREELRMAHLLGTIEVGHTKPSPIFPSTVLGHLFMRKYGLSREQRAQVIRSTGGSSKFHEVERILRASDFDESRSRADERRHAPVSHSARPPRRDTMMIQQEAHAVDDESSEIMEPMTSGSESDHALAVDQPDEMQQDDDDNSTDRELQEVYEIKDKAKKDFKRSFKTYKESRRKVIEIKKSRQPYYPVVALSQPQDMPSKSGSSSTSMGQMPRKGDFKYDKTKSSVKSSNAKRKPNEFRPRREDANFTEAEIAEAFAYMVNEVFAGTESLDVLLASIPDGCAVIDTGCTTSVVGQQTAERFSKLFQSLNLPIPKPCELPAVELKGFSGDKRGMEATLDMGKGTITSKKHNMVNFPLKRASNGHFLLPFCEIPSEFQPDVSKRSADVSLADTGDMPSDLSEPMSSSDDESREAGRADTNEPNDAAPAAAEQRHEPTEVMRDPKLPRRTSLCSCTFPLNDRQCQCQLKQPVTASAAVNNRFNLAKGGPSETTVLQQRKIAKRHLSAVSEAWQLQRLFGGHCHAENPLTSEAWSQLQLLDFHEVRIDMCSFGMRCPKTNVPVLKPTKIVTTMPELAERLLKCRCDHLHQHAHLEGAYKGRNLSSWCEVYPSKFCRVVSEVLSNCRAKSPRLEDVLFDESDALEPADPEQPVPNSEGAVAAAAQPEQRPEKIKAIIQKLHTNTGHASVEQMLRLAKRCQSSQEVQDAIRKFRCPVCEELKVPPSRRQAAMCSPEGLRPVPEDKAEFRSLARSLSEGRLHPELEQAEQNVSSKSGQFEDLSEEHKPIEEDHELEDDLWEEPNVEDSQLEQGPKKIRPSLDDAEIGQDAQSGVQSEALPETPESQPPITSEDETAVNDPMPPAEPEPRDVQPHEVPVPMDDGDELIVEHEENNPVPGKHDVMEVSIEVRPEDITEQQLCLWEVIEDCFVVQQPAKQRRVEVSFRKLNEEDKKRFEVAMKKDLFRLEKAAYGLAEAPRAWCAGQLAWAAGSTRPDKAFLASYLQGIQDKGGYLLGLTNTLMRDRKTAPMWLVDWASKKLQRVVRFYDASSKLSSASTSQEKKLELEYAIARMPRKISKKAAETPKLNEVEISMTVGLLTRAIANNQARPIFERTAAEDPQSCQWLKNYIPGFDVPGGMSEAAKRVRDEIESSHGESPRSTVWSVVGRGENSLPSGYDAVTTPTPAVVEPNVTTISQVIRDVHTRQNAKISLPVDCVDVDDWSKTVIVMKKYENQGYRYSTLVAEALHNAEAKGYLQWLVKTYGKDVDTPCDTQATDFARFLLRIKWLETDGNKGTGRFQRSR</sequence>
<accession>A0A9P1D4I5</accession>
<evidence type="ECO:0000313" key="3">
    <source>
        <dbReference type="EMBL" id="CAL1156509.1"/>
    </source>
</evidence>
<name>A0A9P1D4I5_9DINO</name>
<feature type="compositionally biased region" description="Basic and acidic residues" evidence="1">
    <location>
        <begin position="183"/>
        <end position="210"/>
    </location>
</feature>
<feature type="region of interest" description="Disordered" evidence="1">
    <location>
        <begin position="981"/>
        <end position="1007"/>
    </location>
</feature>
<feature type="region of interest" description="Disordered" evidence="1">
    <location>
        <begin position="612"/>
        <end position="672"/>
    </location>
</feature>
<feature type="region of interest" description="Disordered" evidence="1">
    <location>
        <begin position="1048"/>
        <end position="1101"/>
    </location>
</feature>
<organism evidence="2">
    <name type="scientific">Cladocopium goreaui</name>
    <dbReference type="NCBI Taxonomy" id="2562237"/>
    <lineage>
        <taxon>Eukaryota</taxon>
        <taxon>Sar</taxon>
        <taxon>Alveolata</taxon>
        <taxon>Dinophyceae</taxon>
        <taxon>Suessiales</taxon>
        <taxon>Symbiodiniaceae</taxon>
        <taxon>Cladocopium</taxon>
    </lineage>
</organism>
<reference evidence="2" key="1">
    <citation type="submission" date="2022-10" db="EMBL/GenBank/DDBJ databases">
        <authorList>
            <person name="Chen Y."/>
            <person name="Dougan E. K."/>
            <person name="Chan C."/>
            <person name="Rhodes N."/>
            <person name="Thang M."/>
        </authorList>
    </citation>
    <scope>NUCLEOTIDE SEQUENCE</scope>
</reference>
<evidence type="ECO:0000313" key="2">
    <source>
        <dbReference type="EMBL" id="CAI4003134.1"/>
    </source>
</evidence>